<keyword evidence="5" id="KW-0804">Transcription</keyword>
<dbReference type="AlphaFoldDB" id="A0A8T4J3W9"/>
<dbReference type="PANTHER" id="PTHR43133:SF8">
    <property type="entry name" value="RNA POLYMERASE SIGMA FACTOR HI_1459-RELATED"/>
    <property type="match status" value="1"/>
</dbReference>
<evidence type="ECO:0000313" key="9">
    <source>
        <dbReference type="EMBL" id="MBR7676937.1"/>
    </source>
</evidence>
<accession>A0A8T4J3W9</accession>
<keyword evidence="10" id="KW-1185">Reference proteome</keyword>
<dbReference type="GO" id="GO:0006352">
    <property type="term" value="P:DNA-templated transcription initiation"/>
    <property type="evidence" value="ECO:0007669"/>
    <property type="project" value="InterPro"/>
</dbReference>
<feature type="compositionally biased region" description="Basic and acidic residues" evidence="6">
    <location>
        <begin position="1"/>
        <end position="10"/>
    </location>
</feature>
<dbReference type="InterPro" id="IPR013324">
    <property type="entry name" value="RNA_pol_sigma_r3/r4-like"/>
</dbReference>
<evidence type="ECO:0000256" key="6">
    <source>
        <dbReference type="SAM" id="MobiDB-lite"/>
    </source>
</evidence>
<evidence type="ECO:0000256" key="2">
    <source>
        <dbReference type="ARBA" id="ARBA00023015"/>
    </source>
</evidence>
<sequence>MNDPRHRAEGAEAEAAADTGTGAVSDAQAYARVYEEEHPGLVSYARTLTANPWLAEDLVAEAHFRVWRRISSGYEVENVPAYLRTVVRNLALTVGAAQARETPRGLGPGSGPGAGPGGDPGQRVAYVDLLARVLEQLPERQVKALWLAEAEDQPLEAVGRTLGSSRNATAVLLHRAREGLRQGFLRQQPGTPRDAACAAHWERLPAHVRGMGSDRATRDLERHLGECADCRERMALLMRANDRLPALVGPALLVVLAGGGAKVWAALAGAGAASGSGSSGSGSGSASGSGGSGVSGVVLGPLRFARETVGKLPTQATVGVVGLAAVGAVAVAGLAVTGHEQPAGERAQGSGESTAPPSSSYGGKDGSGERTPGPGSAGPTETNGHPDTRYPRPESKESKESKE</sequence>
<feature type="non-terminal residue" evidence="9">
    <location>
        <position position="403"/>
    </location>
</feature>
<name>A0A8T4J3W9_9ACTN</name>
<dbReference type="InterPro" id="IPR036388">
    <property type="entry name" value="WH-like_DNA-bd_sf"/>
</dbReference>
<protein>
    <submittedName>
        <fullName evidence="9">Sigma-70 family RNA polymerase sigma factor</fullName>
    </submittedName>
</protein>
<evidence type="ECO:0000256" key="1">
    <source>
        <dbReference type="ARBA" id="ARBA00010641"/>
    </source>
</evidence>
<feature type="region of interest" description="Disordered" evidence="6">
    <location>
        <begin position="340"/>
        <end position="403"/>
    </location>
</feature>
<dbReference type="Gene3D" id="1.10.10.10">
    <property type="entry name" value="Winged helix-like DNA-binding domain superfamily/Winged helix DNA-binding domain"/>
    <property type="match status" value="1"/>
</dbReference>
<reference evidence="9" key="1">
    <citation type="submission" date="2021-04" db="EMBL/GenBank/DDBJ databases">
        <title>Sequencing of actinobacteria type strains.</title>
        <authorList>
            <person name="Nguyen G.-S."/>
            <person name="Wentzel A."/>
        </authorList>
    </citation>
    <scope>NUCLEOTIDE SEQUENCE</scope>
    <source>
        <strain evidence="9">DSM 42095</strain>
    </source>
</reference>
<dbReference type="InterPro" id="IPR007627">
    <property type="entry name" value="RNA_pol_sigma70_r2"/>
</dbReference>
<evidence type="ECO:0000256" key="5">
    <source>
        <dbReference type="ARBA" id="ARBA00023163"/>
    </source>
</evidence>
<evidence type="ECO:0000259" key="7">
    <source>
        <dbReference type="Pfam" id="PF04542"/>
    </source>
</evidence>
<keyword evidence="2" id="KW-0805">Transcription regulation</keyword>
<dbReference type="Gene3D" id="1.10.1740.10">
    <property type="match status" value="1"/>
</dbReference>
<proteinExistence type="inferred from homology"/>
<dbReference type="InterPro" id="IPR013249">
    <property type="entry name" value="RNA_pol_sigma70_r4_t2"/>
</dbReference>
<feature type="domain" description="RNA polymerase sigma-70 region 2" evidence="7">
    <location>
        <begin position="34"/>
        <end position="93"/>
    </location>
</feature>
<evidence type="ECO:0000313" key="10">
    <source>
        <dbReference type="Proteomes" id="UP000675554"/>
    </source>
</evidence>
<feature type="region of interest" description="Disordered" evidence="6">
    <location>
        <begin position="1"/>
        <end position="22"/>
    </location>
</feature>
<dbReference type="SUPFAM" id="SSF88659">
    <property type="entry name" value="Sigma3 and sigma4 domains of RNA polymerase sigma factors"/>
    <property type="match status" value="1"/>
</dbReference>
<dbReference type="Proteomes" id="UP000675554">
    <property type="component" value="Unassembled WGS sequence"/>
</dbReference>
<dbReference type="InterPro" id="IPR013325">
    <property type="entry name" value="RNA_pol_sigma_r2"/>
</dbReference>
<keyword evidence="3" id="KW-0731">Sigma factor</keyword>
<feature type="compositionally biased region" description="Gly residues" evidence="6">
    <location>
        <begin position="106"/>
        <end position="120"/>
    </location>
</feature>
<dbReference type="Pfam" id="PF04542">
    <property type="entry name" value="Sigma70_r2"/>
    <property type="match status" value="1"/>
</dbReference>
<evidence type="ECO:0000259" key="8">
    <source>
        <dbReference type="Pfam" id="PF08281"/>
    </source>
</evidence>
<organism evidence="9 10">
    <name type="scientific">Streptomyces daliensis</name>
    <dbReference type="NCBI Taxonomy" id="299421"/>
    <lineage>
        <taxon>Bacteria</taxon>
        <taxon>Bacillati</taxon>
        <taxon>Actinomycetota</taxon>
        <taxon>Actinomycetes</taxon>
        <taxon>Kitasatosporales</taxon>
        <taxon>Streptomycetaceae</taxon>
        <taxon>Streptomyces</taxon>
    </lineage>
</organism>
<feature type="compositionally biased region" description="Low complexity" evidence="6">
    <location>
        <begin position="13"/>
        <end position="22"/>
    </location>
</feature>
<feature type="compositionally biased region" description="Polar residues" evidence="6">
    <location>
        <begin position="350"/>
        <end position="361"/>
    </location>
</feature>
<dbReference type="GO" id="GO:0016987">
    <property type="term" value="F:sigma factor activity"/>
    <property type="evidence" value="ECO:0007669"/>
    <property type="project" value="UniProtKB-KW"/>
</dbReference>
<dbReference type="InterPro" id="IPR039425">
    <property type="entry name" value="RNA_pol_sigma-70-like"/>
</dbReference>
<dbReference type="EMBL" id="JAGSMN010000783">
    <property type="protein sequence ID" value="MBR7676937.1"/>
    <property type="molecule type" value="Genomic_DNA"/>
</dbReference>
<comment type="caution">
    <text evidence="9">The sequence shown here is derived from an EMBL/GenBank/DDBJ whole genome shotgun (WGS) entry which is preliminary data.</text>
</comment>
<keyword evidence="4" id="KW-0238">DNA-binding</keyword>
<dbReference type="GO" id="GO:0003677">
    <property type="term" value="F:DNA binding"/>
    <property type="evidence" value="ECO:0007669"/>
    <property type="project" value="UniProtKB-KW"/>
</dbReference>
<feature type="region of interest" description="Disordered" evidence="6">
    <location>
        <begin position="101"/>
        <end position="121"/>
    </location>
</feature>
<feature type="domain" description="RNA polymerase sigma factor 70 region 4 type 2" evidence="8">
    <location>
        <begin position="129"/>
        <end position="178"/>
    </location>
</feature>
<dbReference type="PANTHER" id="PTHR43133">
    <property type="entry name" value="RNA POLYMERASE ECF-TYPE SIGMA FACTO"/>
    <property type="match status" value="1"/>
</dbReference>
<comment type="similarity">
    <text evidence="1">Belongs to the sigma-70 factor family. ECF subfamily.</text>
</comment>
<evidence type="ECO:0000256" key="4">
    <source>
        <dbReference type="ARBA" id="ARBA00023125"/>
    </source>
</evidence>
<evidence type="ECO:0000256" key="3">
    <source>
        <dbReference type="ARBA" id="ARBA00023082"/>
    </source>
</evidence>
<dbReference type="SUPFAM" id="SSF88946">
    <property type="entry name" value="Sigma2 domain of RNA polymerase sigma factors"/>
    <property type="match status" value="1"/>
</dbReference>
<dbReference type="Pfam" id="PF08281">
    <property type="entry name" value="Sigma70_r4_2"/>
    <property type="match status" value="1"/>
</dbReference>
<gene>
    <name evidence="9" type="ORF">KDA82_28825</name>
</gene>
<feature type="compositionally biased region" description="Basic and acidic residues" evidence="6">
    <location>
        <begin position="384"/>
        <end position="403"/>
    </location>
</feature>